<dbReference type="Proteomes" id="UP000887566">
    <property type="component" value="Unplaced"/>
</dbReference>
<accession>A0A914X6C4</accession>
<feature type="compositionally biased region" description="Basic and acidic residues" evidence="1">
    <location>
        <begin position="1"/>
        <end position="15"/>
    </location>
</feature>
<feature type="compositionally biased region" description="Polar residues" evidence="1">
    <location>
        <begin position="29"/>
        <end position="48"/>
    </location>
</feature>
<name>A0A914X6C4_9BILA</name>
<evidence type="ECO:0000256" key="1">
    <source>
        <dbReference type="SAM" id="MobiDB-lite"/>
    </source>
</evidence>
<reference evidence="3" key="1">
    <citation type="submission" date="2022-11" db="UniProtKB">
        <authorList>
            <consortium name="WormBaseParasite"/>
        </authorList>
    </citation>
    <scope>IDENTIFICATION</scope>
</reference>
<dbReference type="WBParaSite" id="PSAMB.scaffold61size89802.g1194.t1">
    <property type="protein sequence ID" value="PSAMB.scaffold61size89802.g1194.t1"/>
    <property type="gene ID" value="PSAMB.scaffold61size89802.g1194"/>
</dbReference>
<dbReference type="AlphaFoldDB" id="A0A914X6C4"/>
<organism evidence="2 3">
    <name type="scientific">Plectus sambesii</name>
    <dbReference type="NCBI Taxonomy" id="2011161"/>
    <lineage>
        <taxon>Eukaryota</taxon>
        <taxon>Metazoa</taxon>
        <taxon>Ecdysozoa</taxon>
        <taxon>Nematoda</taxon>
        <taxon>Chromadorea</taxon>
        <taxon>Plectida</taxon>
        <taxon>Plectina</taxon>
        <taxon>Plectoidea</taxon>
        <taxon>Plectidae</taxon>
        <taxon>Plectus</taxon>
    </lineage>
</organism>
<feature type="region of interest" description="Disordered" evidence="1">
    <location>
        <begin position="1"/>
        <end position="76"/>
    </location>
</feature>
<protein>
    <submittedName>
        <fullName evidence="3">Uncharacterized protein</fullName>
    </submittedName>
</protein>
<proteinExistence type="predicted"/>
<keyword evidence="2" id="KW-1185">Reference proteome</keyword>
<evidence type="ECO:0000313" key="3">
    <source>
        <dbReference type="WBParaSite" id="PSAMB.scaffold61size89802.g1194.t1"/>
    </source>
</evidence>
<evidence type="ECO:0000313" key="2">
    <source>
        <dbReference type="Proteomes" id="UP000887566"/>
    </source>
</evidence>
<sequence length="131" mass="14521">MYEQTWEDRERKDMTSPHANTAPKAASPTRRSTVYSSPDTASRRSGPSSAAMAERTIGRSSSQMMKDTNMGDCPIGRRLNKSAFCASLASSARQLRCRPAPLGHAKAPTAYLRRERPGVMLIRRSPPGRRR</sequence>